<accession>A0A8C1J893</accession>
<dbReference type="PANTHER" id="PTHR33332">
    <property type="entry name" value="REVERSE TRANSCRIPTASE DOMAIN-CONTAINING PROTEIN"/>
    <property type="match status" value="1"/>
</dbReference>
<feature type="domain" description="Reverse transcriptase" evidence="1">
    <location>
        <begin position="240"/>
        <end position="507"/>
    </location>
</feature>
<sequence>MEQNWNIVYEEDDIDKAYNEFLNIFTALYDKNCPVKQYRNKHSSQTNSPWITKGLLNACKKKNTLYRHFIKYRTQEAENKYKKYKNKLISIMRRCKKEYYNKILEMNKNNMKGLWNILNGIIRNDTKNINKSYPDYFVDNDKIIKNKEDVVNGFNNFFVNVGPNLAKIINDSETTAGVVEDLWDRNPSSIFLREVERNEIVDIVRKCKNKSSVDWNNIDMSLVKKVIEEISEPLTHIANLSFQLGKFPAKMKVAKVIPLYKSGDKHLFTNYRPVSILPQFSKILEKLFTERLDNFIETHKLLDESQYGFRTNRSTSLALMELIEEITNSIDTKKYVLGIFIDLKKAFDTINHNILIHKLERYGIRGVGLNWVSSFLRSRKQFVEIGDQKSVCMDITCGVPQGSVLGPKLFIMYINDICRVSNILKFILFADDTNIFCSGDNLQQLLNAIANEMIKLKRWFDVNKLSLNIAKTKIMLFGNYIKPEIELKINNISIERVYENKFLGVILDHKISWKPHIKHIEAKLAKTIAILNKTRYILNNKSLYILYNTLIVPYLSYCVEIWGNTYKTNLQSLCTLQKRAIRIINNVGYLEHTNSLFLKSYILKFIDLVKFKTVQVMFKARNNLLPGNIQKMFMERQGGYKLRDELNFKKLNIRTTLKSMCITICGVRLWNKLEQVLKYCTNFKQFKKLYKIELLKGYEVEQE</sequence>
<protein>
    <recommendedName>
        <fullName evidence="1">Reverse transcriptase domain-containing protein</fullName>
    </recommendedName>
</protein>
<name>A0A8C1J893_CYPCA</name>
<dbReference type="PROSITE" id="PS50878">
    <property type="entry name" value="RT_POL"/>
    <property type="match status" value="1"/>
</dbReference>
<proteinExistence type="predicted"/>
<dbReference type="InterPro" id="IPR000477">
    <property type="entry name" value="RT_dom"/>
</dbReference>
<evidence type="ECO:0000313" key="2">
    <source>
        <dbReference type="Ensembl" id="ENSCCRP00010028382.1"/>
    </source>
</evidence>
<reference evidence="2" key="1">
    <citation type="submission" date="2025-08" db="UniProtKB">
        <authorList>
            <consortium name="Ensembl"/>
        </authorList>
    </citation>
    <scope>IDENTIFICATION</scope>
</reference>
<dbReference type="AlphaFoldDB" id="A0A8C1J893"/>
<dbReference type="SUPFAM" id="SSF56672">
    <property type="entry name" value="DNA/RNA polymerases"/>
    <property type="match status" value="1"/>
</dbReference>
<organism evidence="2 3">
    <name type="scientific">Cyprinus carpio</name>
    <name type="common">Common carp</name>
    <dbReference type="NCBI Taxonomy" id="7962"/>
    <lineage>
        <taxon>Eukaryota</taxon>
        <taxon>Metazoa</taxon>
        <taxon>Chordata</taxon>
        <taxon>Craniata</taxon>
        <taxon>Vertebrata</taxon>
        <taxon>Euteleostomi</taxon>
        <taxon>Actinopterygii</taxon>
        <taxon>Neopterygii</taxon>
        <taxon>Teleostei</taxon>
        <taxon>Ostariophysi</taxon>
        <taxon>Cypriniformes</taxon>
        <taxon>Cyprinidae</taxon>
        <taxon>Cyprininae</taxon>
        <taxon>Cyprinus</taxon>
    </lineage>
</organism>
<dbReference type="InterPro" id="IPR043502">
    <property type="entry name" value="DNA/RNA_pol_sf"/>
</dbReference>
<dbReference type="Ensembl" id="ENSCCRT00010031149.1">
    <property type="protein sequence ID" value="ENSCCRP00010028382.1"/>
    <property type="gene ID" value="ENSCCRG00010012162.1"/>
</dbReference>
<keyword evidence="3" id="KW-1185">Reference proteome</keyword>
<dbReference type="Proteomes" id="UP000694427">
    <property type="component" value="Unplaced"/>
</dbReference>
<evidence type="ECO:0000313" key="3">
    <source>
        <dbReference type="Proteomes" id="UP000694427"/>
    </source>
</evidence>
<reference evidence="2" key="2">
    <citation type="submission" date="2025-09" db="UniProtKB">
        <authorList>
            <consortium name="Ensembl"/>
        </authorList>
    </citation>
    <scope>IDENTIFICATION</scope>
</reference>
<dbReference type="Pfam" id="PF00078">
    <property type="entry name" value="RVT_1"/>
    <property type="match status" value="1"/>
</dbReference>
<dbReference type="CDD" id="cd01650">
    <property type="entry name" value="RT_nLTR_like"/>
    <property type="match status" value="1"/>
</dbReference>
<evidence type="ECO:0000259" key="1">
    <source>
        <dbReference type="PROSITE" id="PS50878"/>
    </source>
</evidence>